<keyword evidence="3 4" id="KW-0975">Bacterial flagellum</keyword>
<keyword evidence="5" id="KW-0969">Cilium</keyword>
<name>A0A849ICI9_9HYPH</name>
<proteinExistence type="inferred from homology"/>
<reference evidence="5 6" key="1">
    <citation type="submission" date="2020-04" db="EMBL/GenBank/DDBJ databases">
        <title>Enterovirga sp. isolate from soil.</title>
        <authorList>
            <person name="Chea S."/>
            <person name="Kim D.-U."/>
        </authorList>
    </citation>
    <scope>NUCLEOTIDE SEQUENCE [LARGE SCALE GENOMIC DNA]</scope>
    <source>
        <strain evidence="5 6">DB1703</strain>
    </source>
</reference>
<evidence type="ECO:0000256" key="4">
    <source>
        <dbReference type="HAMAP-Rule" id="MF_00724"/>
    </source>
</evidence>
<dbReference type="GO" id="GO:0005198">
    <property type="term" value="F:structural molecule activity"/>
    <property type="evidence" value="ECO:0007669"/>
    <property type="project" value="InterPro"/>
</dbReference>
<dbReference type="InterPro" id="IPR001624">
    <property type="entry name" value="FliE"/>
</dbReference>
<dbReference type="PANTHER" id="PTHR34653">
    <property type="match status" value="1"/>
</dbReference>
<evidence type="ECO:0000256" key="3">
    <source>
        <dbReference type="ARBA" id="ARBA00023143"/>
    </source>
</evidence>
<dbReference type="Proteomes" id="UP000564885">
    <property type="component" value="Unassembled WGS sequence"/>
</dbReference>
<organism evidence="5 6">
    <name type="scientific">Enterovirga aerilata</name>
    <dbReference type="NCBI Taxonomy" id="2730920"/>
    <lineage>
        <taxon>Bacteria</taxon>
        <taxon>Pseudomonadati</taxon>
        <taxon>Pseudomonadota</taxon>
        <taxon>Alphaproteobacteria</taxon>
        <taxon>Hyphomicrobiales</taxon>
        <taxon>Methylobacteriaceae</taxon>
        <taxon>Enterovirga</taxon>
    </lineage>
</organism>
<keyword evidence="6" id="KW-1185">Reference proteome</keyword>
<keyword evidence="5" id="KW-0966">Cell projection</keyword>
<dbReference type="EMBL" id="JABEPP010000001">
    <property type="protein sequence ID" value="NNM71643.1"/>
    <property type="molecule type" value="Genomic_DNA"/>
</dbReference>
<gene>
    <name evidence="4 5" type="primary">fliE</name>
    <name evidence="5" type="ORF">HJG44_04425</name>
</gene>
<dbReference type="PANTHER" id="PTHR34653:SF1">
    <property type="entry name" value="FLAGELLAR HOOK-BASAL BODY COMPLEX PROTEIN FLIE"/>
    <property type="match status" value="1"/>
</dbReference>
<comment type="subcellular location">
    <subcellularLocation>
        <location evidence="1 4">Bacterial flagellum basal body</location>
    </subcellularLocation>
</comment>
<dbReference type="HAMAP" id="MF_00724">
    <property type="entry name" value="FliE"/>
    <property type="match status" value="1"/>
</dbReference>
<evidence type="ECO:0000256" key="2">
    <source>
        <dbReference type="ARBA" id="ARBA00009272"/>
    </source>
</evidence>
<accession>A0A849ICI9</accession>
<dbReference type="PRINTS" id="PR01006">
    <property type="entry name" value="FLGHOOKFLIE"/>
</dbReference>
<keyword evidence="5" id="KW-0282">Flagellum</keyword>
<dbReference type="RefSeq" id="WP_171217077.1">
    <property type="nucleotide sequence ID" value="NZ_JABEPP010000001.1"/>
</dbReference>
<dbReference type="GO" id="GO:0003774">
    <property type="term" value="F:cytoskeletal motor activity"/>
    <property type="evidence" value="ECO:0007669"/>
    <property type="project" value="InterPro"/>
</dbReference>
<evidence type="ECO:0000256" key="1">
    <source>
        <dbReference type="ARBA" id="ARBA00004117"/>
    </source>
</evidence>
<dbReference type="Pfam" id="PF02049">
    <property type="entry name" value="FliE"/>
    <property type="match status" value="1"/>
</dbReference>
<evidence type="ECO:0000313" key="5">
    <source>
        <dbReference type="EMBL" id="NNM71643.1"/>
    </source>
</evidence>
<comment type="similarity">
    <text evidence="2 4">Belongs to the FliE family.</text>
</comment>
<dbReference type="GO" id="GO:0009425">
    <property type="term" value="C:bacterial-type flagellum basal body"/>
    <property type="evidence" value="ECO:0007669"/>
    <property type="project" value="UniProtKB-SubCell"/>
</dbReference>
<sequence length="107" mass="10313">MAITSGAGAYAATQRLLSAGGQGGGLSPGLSAAAGGGSFTALLEQAVGGVAEAGRKAEAQAVAAAGGKADLVDVVTAVAESETALQTLVAVRDKVIAAYEEILRMPI</sequence>
<evidence type="ECO:0000313" key="6">
    <source>
        <dbReference type="Proteomes" id="UP000564885"/>
    </source>
</evidence>
<dbReference type="GO" id="GO:0071973">
    <property type="term" value="P:bacterial-type flagellum-dependent cell motility"/>
    <property type="evidence" value="ECO:0007669"/>
    <property type="project" value="InterPro"/>
</dbReference>
<comment type="caution">
    <text evidence="5">The sequence shown here is derived from an EMBL/GenBank/DDBJ whole genome shotgun (WGS) entry which is preliminary data.</text>
</comment>
<dbReference type="AlphaFoldDB" id="A0A849ICI9"/>
<protein>
    <recommendedName>
        <fullName evidence="4">Flagellar hook-basal body complex protein FliE</fullName>
    </recommendedName>
</protein>